<feature type="region of interest" description="Disordered" evidence="1">
    <location>
        <begin position="54"/>
        <end position="81"/>
    </location>
</feature>
<proteinExistence type="predicted"/>
<gene>
    <name evidence="2" type="ORF">FHX34_103908</name>
</gene>
<evidence type="ECO:0000256" key="1">
    <source>
        <dbReference type="SAM" id="MobiDB-lite"/>
    </source>
</evidence>
<keyword evidence="3" id="KW-1185">Reference proteome</keyword>
<reference evidence="2 3" key="1">
    <citation type="submission" date="2019-06" db="EMBL/GenBank/DDBJ databases">
        <title>Sequencing the genomes of 1000 actinobacteria strains.</title>
        <authorList>
            <person name="Klenk H.-P."/>
        </authorList>
    </citation>
    <scope>NUCLEOTIDE SEQUENCE [LARGE SCALE GENOMIC DNA]</scope>
    <source>
        <strain evidence="2 3">DSM 43866</strain>
    </source>
</reference>
<dbReference type="EMBL" id="VIWY01000003">
    <property type="protein sequence ID" value="TWG21370.1"/>
    <property type="molecule type" value="Genomic_DNA"/>
</dbReference>
<accession>A0A561WBX2</accession>
<protein>
    <submittedName>
        <fullName evidence="2">Uncharacterized protein</fullName>
    </submittedName>
</protein>
<sequence>MPRNHLQAQIVPADRLIRPMIGPGGMTHEQAHTQVQTVLDRLPQLAEFTKLWHATTGSRPPTRPVSCRPPPATCWKPSPDS</sequence>
<dbReference type="AlphaFoldDB" id="A0A561WBX2"/>
<feature type="compositionally biased region" description="Pro residues" evidence="1">
    <location>
        <begin position="61"/>
        <end position="72"/>
    </location>
</feature>
<name>A0A561WBX2_ACTTI</name>
<evidence type="ECO:0000313" key="2">
    <source>
        <dbReference type="EMBL" id="TWG21370.1"/>
    </source>
</evidence>
<organism evidence="2 3">
    <name type="scientific">Actinoplanes teichomyceticus</name>
    <dbReference type="NCBI Taxonomy" id="1867"/>
    <lineage>
        <taxon>Bacteria</taxon>
        <taxon>Bacillati</taxon>
        <taxon>Actinomycetota</taxon>
        <taxon>Actinomycetes</taxon>
        <taxon>Micromonosporales</taxon>
        <taxon>Micromonosporaceae</taxon>
        <taxon>Actinoplanes</taxon>
    </lineage>
</organism>
<evidence type="ECO:0000313" key="3">
    <source>
        <dbReference type="Proteomes" id="UP000320239"/>
    </source>
</evidence>
<dbReference type="Proteomes" id="UP000320239">
    <property type="component" value="Unassembled WGS sequence"/>
</dbReference>
<comment type="caution">
    <text evidence="2">The sequence shown here is derived from an EMBL/GenBank/DDBJ whole genome shotgun (WGS) entry which is preliminary data.</text>
</comment>